<dbReference type="Gene3D" id="3.30.200.20">
    <property type="entry name" value="Phosphorylase Kinase, domain 1"/>
    <property type="match status" value="1"/>
</dbReference>
<keyword evidence="3" id="KW-0547">Nucleotide-binding</keyword>
<feature type="domain" description="Protein kinase" evidence="7">
    <location>
        <begin position="552"/>
        <end position="819"/>
    </location>
</feature>
<dbReference type="PANTHER" id="PTHR43289">
    <property type="entry name" value="MITOGEN-ACTIVATED PROTEIN KINASE KINASE KINASE 20-RELATED"/>
    <property type="match status" value="1"/>
</dbReference>
<feature type="transmembrane region" description="Helical" evidence="6">
    <location>
        <begin position="335"/>
        <end position="354"/>
    </location>
</feature>
<evidence type="ECO:0000256" key="6">
    <source>
        <dbReference type="SAM" id="Phobius"/>
    </source>
</evidence>
<dbReference type="InterPro" id="IPR017441">
    <property type="entry name" value="Protein_kinase_ATP_BS"/>
</dbReference>
<evidence type="ECO:0000256" key="1">
    <source>
        <dbReference type="ARBA" id="ARBA00022527"/>
    </source>
</evidence>
<dbReference type="Gene3D" id="1.10.510.10">
    <property type="entry name" value="Transferase(Phosphotransferase) domain 1"/>
    <property type="match status" value="1"/>
</dbReference>
<dbReference type="InterPro" id="IPR000719">
    <property type="entry name" value="Prot_kinase_dom"/>
</dbReference>
<feature type="transmembrane region" description="Helical" evidence="6">
    <location>
        <begin position="383"/>
        <end position="403"/>
    </location>
</feature>
<dbReference type="SMART" id="SM00220">
    <property type="entry name" value="S_TKc"/>
    <property type="match status" value="1"/>
</dbReference>
<keyword evidence="1 8" id="KW-0723">Serine/threonine-protein kinase</keyword>
<dbReference type="InterPro" id="IPR007890">
    <property type="entry name" value="CHASE2"/>
</dbReference>
<protein>
    <submittedName>
        <fullName evidence="8">Serine/threonine protein kinase</fullName>
    </submittedName>
</protein>
<dbReference type="SMART" id="SM01080">
    <property type="entry name" value="CHASE2"/>
    <property type="match status" value="1"/>
</dbReference>
<proteinExistence type="predicted"/>
<accession>A0A3B0Z6H6</accession>
<organism evidence="8">
    <name type="scientific">hydrothermal vent metagenome</name>
    <dbReference type="NCBI Taxonomy" id="652676"/>
    <lineage>
        <taxon>unclassified sequences</taxon>
        <taxon>metagenomes</taxon>
        <taxon>ecological metagenomes</taxon>
    </lineage>
</organism>
<evidence type="ECO:0000256" key="3">
    <source>
        <dbReference type="ARBA" id="ARBA00022741"/>
    </source>
</evidence>
<dbReference type="InterPro" id="IPR011009">
    <property type="entry name" value="Kinase-like_dom_sf"/>
</dbReference>
<keyword evidence="6" id="KW-1133">Transmembrane helix</keyword>
<dbReference type="PROSITE" id="PS00108">
    <property type="entry name" value="PROTEIN_KINASE_ST"/>
    <property type="match status" value="1"/>
</dbReference>
<dbReference type="AlphaFoldDB" id="A0A3B0Z6H6"/>
<dbReference type="InterPro" id="IPR008271">
    <property type="entry name" value="Ser/Thr_kinase_AS"/>
</dbReference>
<sequence length="827" mass="90334">MLLKSYRFGIVLAAGITLFAGLMPAGQKLEGLLLHLGSRLMHEQPQGDAVVVVAIDDKSIDALGAWPWPRDRLAEVIDRLSRFKPKTIGLMLPMAETETTSGIAVIKRDLATLAPAARKTADKWLEQLDTDARFARSLDAAGNVVLAAPYRTVWNSGLSPQALNGLQLKSEQEVLPWYQLALHILQSAQSLPDHQIAPLMPLFTDKAIGIGLSPIYTNEQWVHGSALAVDVGNRYLPGFALSLWATTSDSDVKNIRVSSGMALHTAKGEQIGAVDLAWYPHPLVAPPVYSLSEIMRSDSLARTLGNKMLLLGLTGAGLAPVIIGPAGNRYTPVTWSAKIVAGMLAGSGIAMPVWFYAAQRLLVILFALYLVFIPVSWHGTRGLLVSLALTALVVNLALVSLMVKNLWLPVIMPVIFLLVVQLMLFLSWYLNKGLVATRQALLDTRMMLATNLQSQGQLDHALEHYIQCLPDRAVLQPLYDLGLEYERHRQVGKAQVIYAELLACTQGFRDVKQRCAHLAALSDRFPSSVSSDTGKTLLLDAPAMERPVLGRYRVERELGQGAMGTVYLAVDPTIGREVAIKTLPLLQTYEGAGQAAVTERFFQEAEAAGRLDHPHIVTVYDAGKEHDLAYIAMDYIPGSSLDQYTGKADLLPVWEVLEVAAQVADALGYAHERNVVHRDIKPGNIMYDRDNAVAKITDFGIARLLDTSRTRTGTILGSPSYMSPEQVAGKKTDGRSDLFSLGVTLYQLLSGCLPFKGDSVATLMYQIANQKTPTIRKARSGLPISISRLINKSLQKSPANRFENGAAMAEVIRKCRAQFRSGRKKTA</sequence>
<dbReference type="Pfam" id="PF05226">
    <property type="entry name" value="CHASE2"/>
    <property type="match status" value="1"/>
</dbReference>
<evidence type="ECO:0000259" key="7">
    <source>
        <dbReference type="PROSITE" id="PS50011"/>
    </source>
</evidence>
<reference evidence="8" key="1">
    <citation type="submission" date="2018-06" db="EMBL/GenBank/DDBJ databases">
        <authorList>
            <person name="Zhirakovskaya E."/>
        </authorList>
    </citation>
    <scope>NUCLEOTIDE SEQUENCE</scope>
</reference>
<gene>
    <name evidence="8" type="ORF">MNBD_GAMMA13-1897</name>
</gene>
<dbReference type="SUPFAM" id="SSF56112">
    <property type="entry name" value="Protein kinase-like (PK-like)"/>
    <property type="match status" value="1"/>
</dbReference>
<keyword evidence="5" id="KW-0067">ATP-binding</keyword>
<dbReference type="PANTHER" id="PTHR43289:SF6">
    <property type="entry name" value="SERINE_THREONINE-PROTEIN KINASE NEKL-3"/>
    <property type="match status" value="1"/>
</dbReference>
<dbReference type="PROSITE" id="PS00107">
    <property type="entry name" value="PROTEIN_KINASE_ATP"/>
    <property type="match status" value="1"/>
</dbReference>
<feature type="transmembrane region" description="Helical" evidence="6">
    <location>
        <begin position="6"/>
        <end position="25"/>
    </location>
</feature>
<dbReference type="FunFam" id="1.10.510.10:FF:000021">
    <property type="entry name" value="Serine/threonine protein kinase"/>
    <property type="match status" value="1"/>
</dbReference>
<dbReference type="Pfam" id="PF00069">
    <property type="entry name" value="Pkinase"/>
    <property type="match status" value="1"/>
</dbReference>
<dbReference type="GO" id="GO:0004674">
    <property type="term" value="F:protein serine/threonine kinase activity"/>
    <property type="evidence" value="ECO:0007669"/>
    <property type="project" value="UniProtKB-KW"/>
</dbReference>
<name>A0A3B0Z6H6_9ZZZZ</name>
<keyword evidence="2" id="KW-0808">Transferase</keyword>
<dbReference type="PROSITE" id="PS50011">
    <property type="entry name" value="PROTEIN_KINASE_DOM"/>
    <property type="match status" value="1"/>
</dbReference>
<feature type="transmembrane region" description="Helical" evidence="6">
    <location>
        <begin position="410"/>
        <end position="430"/>
    </location>
</feature>
<dbReference type="EMBL" id="UOFK01000348">
    <property type="protein sequence ID" value="VAW83087.1"/>
    <property type="molecule type" value="Genomic_DNA"/>
</dbReference>
<evidence type="ECO:0000256" key="5">
    <source>
        <dbReference type="ARBA" id="ARBA00022840"/>
    </source>
</evidence>
<evidence type="ECO:0000256" key="4">
    <source>
        <dbReference type="ARBA" id="ARBA00022777"/>
    </source>
</evidence>
<keyword evidence="6" id="KW-0472">Membrane</keyword>
<feature type="transmembrane region" description="Helical" evidence="6">
    <location>
        <begin position="304"/>
        <end position="323"/>
    </location>
</feature>
<keyword evidence="4 8" id="KW-0418">Kinase</keyword>
<keyword evidence="6" id="KW-0812">Transmembrane</keyword>
<dbReference type="CDD" id="cd14014">
    <property type="entry name" value="STKc_PknB_like"/>
    <property type="match status" value="1"/>
</dbReference>
<dbReference type="GO" id="GO:0005524">
    <property type="term" value="F:ATP binding"/>
    <property type="evidence" value="ECO:0007669"/>
    <property type="project" value="UniProtKB-KW"/>
</dbReference>
<evidence type="ECO:0000313" key="8">
    <source>
        <dbReference type="EMBL" id="VAW83087.1"/>
    </source>
</evidence>
<evidence type="ECO:0000256" key="2">
    <source>
        <dbReference type="ARBA" id="ARBA00022679"/>
    </source>
</evidence>